<comment type="caution">
    <text evidence="1">The sequence shown here is derived from an EMBL/GenBank/DDBJ whole genome shotgun (WGS) entry which is preliminary data.</text>
</comment>
<protein>
    <submittedName>
        <fullName evidence="1">Uncharacterized protein</fullName>
    </submittedName>
</protein>
<proteinExistence type="predicted"/>
<dbReference type="AlphaFoldDB" id="A0A645F3N8"/>
<organism evidence="1">
    <name type="scientific">bioreactor metagenome</name>
    <dbReference type="NCBI Taxonomy" id="1076179"/>
    <lineage>
        <taxon>unclassified sequences</taxon>
        <taxon>metagenomes</taxon>
        <taxon>ecological metagenomes</taxon>
    </lineage>
</organism>
<name>A0A645F3N8_9ZZZZ</name>
<gene>
    <name evidence="1" type="ORF">SDC9_156243</name>
</gene>
<reference evidence="1" key="1">
    <citation type="submission" date="2019-08" db="EMBL/GenBank/DDBJ databases">
        <authorList>
            <person name="Kucharzyk K."/>
            <person name="Murdoch R.W."/>
            <person name="Higgins S."/>
            <person name="Loffler F."/>
        </authorList>
    </citation>
    <scope>NUCLEOTIDE SEQUENCE</scope>
</reference>
<evidence type="ECO:0000313" key="1">
    <source>
        <dbReference type="EMBL" id="MPN08955.1"/>
    </source>
</evidence>
<sequence>MLPLSNFAFTGSVIAVNITGIFLSSAAAKQAVAEGVAIAHIKATLFAEKFCAICVVMLSSKPAF</sequence>
<accession>A0A645F3N8</accession>
<dbReference type="EMBL" id="VSSQ01055051">
    <property type="protein sequence ID" value="MPN08955.1"/>
    <property type="molecule type" value="Genomic_DNA"/>
</dbReference>